<dbReference type="SUPFAM" id="SSF56176">
    <property type="entry name" value="FAD-binding/transporter-associated domain-like"/>
    <property type="match status" value="1"/>
</dbReference>
<protein>
    <recommendedName>
        <fullName evidence="3">Transporter-associated domain-containing protein</fullName>
    </recommendedName>
</protein>
<dbReference type="SUPFAM" id="SSF54631">
    <property type="entry name" value="CBS-domain pair"/>
    <property type="match status" value="1"/>
</dbReference>
<dbReference type="PANTHER" id="PTHR22777:SF17">
    <property type="entry name" value="UPF0053 PROTEIN SLL0260"/>
    <property type="match status" value="1"/>
</dbReference>
<dbReference type="InterPro" id="IPR005170">
    <property type="entry name" value="Transptr-assoc_dom"/>
</dbReference>
<dbReference type="AlphaFoldDB" id="A0A9E7ZZ71"/>
<evidence type="ECO:0000259" key="3">
    <source>
        <dbReference type="Pfam" id="PF03471"/>
    </source>
</evidence>
<dbReference type="PANTHER" id="PTHR22777">
    <property type="entry name" value="HEMOLYSIN-RELATED"/>
    <property type="match status" value="1"/>
</dbReference>
<dbReference type="GO" id="GO:0005886">
    <property type="term" value="C:plasma membrane"/>
    <property type="evidence" value="ECO:0007669"/>
    <property type="project" value="TreeGrafter"/>
</dbReference>
<dbReference type="InterPro" id="IPR046342">
    <property type="entry name" value="CBS_dom_sf"/>
</dbReference>
<geneLocation type="plasmid" evidence="4">
    <name>pNBC436</name>
</geneLocation>
<dbReference type="EMBL" id="CP102775">
    <property type="protein sequence ID" value="UZF90002.1"/>
    <property type="molecule type" value="Genomic_DNA"/>
</dbReference>
<dbReference type="Pfam" id="PF03471">
    <property type="entry name" value="CorC_HlyC"/>
    <property type="match status" value="1"/>
</dbReference>
<name>A0A9E7ZZ71_9HYPH</name>
<evidence type="ECO:0000256" key="2">
    <source>
        <dbReference type="ARBA" id="ARBA00023122"/>
    </source>
</evidence>
<accession>A0A9E7ZZ71</accession>
<sequence length="126" mass="14282">MLVLDQFKTVPVRRAVVIDEYGGLDGIVTQTELLEAIAGDPPDVEGEEPDMVEHEDGSLLIGGRCRYIRRSIGWASGPNRRRTPYDCRFGAIRIGHIPEVGERFSHEVWRFEIADMDGRRIDKLFA</sequence>
<evidence type="ECO:0000256" key="1">
    <source>
        <dbReference type="ARBA" id="ARBA00022737"/>
    </source>
</evidence>
<keyword evidence="2" id="KW-0129">CBS domain</keyword>
<gene>
    <name evidence="4" type="ORF">NWE54_27280</name>
</gene>
<keyword evidence="1" id="KW-0677">Repeat</keyword>
<dbReference type="Gene3D" id="3.30.465.10">
    <property type="match status" value="1"/>
</dbReference>
<reference evidence="4" key="1">
    <citation type="submission" date="2022-08" db="EMBL/GenBank/DDBJ databases">
        <title>Complete Genome Sequences of 2 Bosea sp. soil isolates.</title>
        <authorList>
            <person name="Alvarez Arevalo M."/>
            <person name="Sterndorff E.B."/>
            <person name="Faurdal D."/>
            <person name="Joergensen T.S."/>
            <person name="Weber T."/>
        </authorList>
    </citation>
    <scope>NUCLEOTIDE SEQUENCE</scope>
    <source>
        <strain evidence="4">NBC_00436</strain>
        <plasmid evidence="4">pNBC436</plasmid>
    </source>
</reference>
<keyword evidence="4" id="KW-0614">Plasmid</keyword>
<dbReference type="InterPro" id="IPR036318">
    <property type="entry name" value="FAD-bd_PCMH-like_sf"/>
</dbReference>
<evidence type="ECO:0000313" key="4">
    <source>
        <dbReference type="EMBL" id="UZF90002.1"/>
    </source>
</evidence>
<dbReference type="Gene3D" id="3.90.1280.20">
    <property type="match status" value="1"/>
</dbReference>
<feature type="domain" description="Transporter-associated" evidence="3">
    <location>
        <begin position="93"/>
        <end position="124"/>
    </location>
</feature>
<dbReference type="InterPro" id="IPR016169">
    <property type="entry name" value="FAD-bd_PCMH_sub2"/>
</dbReference>
<dbReference type="GO" id="GO:0050660">
    <property type="term" value="F:flavin adenine dinucleotide binding"/>
    <property type="evidence" value="ECO:0007669"/>
    <property type="project" value="InterPro"/>
</dbReference>
<organism evidence="4">
    <name type="scientific">Bosea sp. NBC_00436</name>
    <dbReference type="NCBI Taxonomy" id="2969620"/>
    <lineage>
        <taxon>Bacteria</taxon>
        <taxon>Pseudomonadati</taxon>
        <taxon>Pseudomonadota</taxon>
        <taxon>Alphaproteobacteria</taxon>
        <taxon>Hyphomicrobiales</taxon>
        <taxon>Boseaceae</taxon>
        <taxon>Bosea</taxon>
    </lineage>
</organism>
<proteinExistence type="predicted"/>